<dbReference type="PROSITE" id="PS50999">
    <property type="entry name" value="COX2_TM"/>
    <property type="match status" value="1"/>
</dbReference>
<feature type="domain" description="Cytochrome oxidase subunit II copper A binding" evidence="17">
    <location>
        <begin position="96"/>
        <end position="468"/>
    </location>
</feature>
<keyword evidence="7 15" id="KW-0479">Metal-binding</keyword>
<evidence type="ECO:0000256" key="13">
    <source>
        <dbReference type="ARBA" id="ARBA00023136"/>
    </source>
</evidence>
<dbReference type="PROSITE" id="PS00078">
    <property type="entry name" value="COX2"/>
    <property type="match status" value="1"/>
</dbReference>
<comment type="function">
    <text evidence="15">Component of the cytochrome c oxidase, the last enzyme in the mitochondrial electron transport chain which drives oxidative phosphorylation. The respiratory chain contains 3 multisubunit complexes succinate dehydrogenase (complex II, CII), ubiquinol-cytochrome c oxidoreductase (cytochrome b-c1 complex, complex III, CIII) and cytochrome c oxidase (complex IV, CIV), that cooperate to transfer electrons derived from NADH and succinate to molecular oxygen, creating an electrochemical gradient over the inner membrane that drives transmembrane transport and the ATP synthase. Cytochrome c oxidase is the component of the respiratory chain that catalyzes the reduction of oxygen to water. Electrons originating from reduced cytochrome c in the intermembrane space (IMS) are transferred via the dinuclear copper A center (CU(A)) of subunit 2 and heme A of subunit 1 to the active site in subunit 1, a binuclear center (BNC) formed by heme A3 and copper B (CU(B)). The BNC reduces molecular oxygen to 2 water molecules using 4 electrons from cytochrome c in the IMS and 4 protons from the mitochondrial matrix.</text>
</comment>
<evidence type="ECO:0000256" key="1">
    <source>
        <dbReference type="ARBA" id="ARBA00004141"/>
    </source>
</evidence>
<dbReference type="KEGG" id="maea:20159506"/>
<proteinExistence type="inferred from homology"/>
<evidence type="ECO:0000256" key="10">
    <source>
        <dbReference type="ARBA" id="ARBA00022982"/>
    </source>
</evidence>
<dbReference type="GO" id="GO:0042773">
    <property type="term" value="P:ATP synthesis coupled electron transport"/>
    <property type="evidence" value="ECO:0007669"/>
    <property type="project" value="TreeGrafter"/>
</dbReference>
<dbReference type="GO" id="GO:0004129">
    <property type="term" value="F:cytochrome-c oxidase activity"/>
    <property type="evidence" value="ECO:0007669"/>
    <property type="project" value="UniProtKB-EC"/>
</dbReference>
<dbReference type="InterPro" id="IPR011759">
    <property type="entry name" value="Cyt_c_oxidase_su2_TM_dom"/>
</dbReference>
<dbReference type="SUPFAM" id="SSF49503">
    <property type="entry name" value="Cupredoxins"/>
    <property type="match status" value="1"/>
</dbReference>
<keyword evidence="15 19" id="KW-0496">Mitochondrion</keyword>
<dbReference type="Gene3D" id="2.60.40.420">
    <property type="entry name" value="Cupredoxins - blue copper proteins"/>
    <property type="match status" value="1"/>
</dbReference>
<evidence type="ECO:0000313" key="19">
    <source>
        <dbReference type="EMBL" id="AII72400.1"/>
    </source>
</evidence>
<evidence type="ECO:0000256" key="4">
    <source>
        <dbReference type="ARBA" id="ARBA00022448"/>
    </source>
</evidence>
<comment type="similarity">
    <text evidence="2 15">Belongs to the cytochrome c oxidase subunit 2 family.</text>
</comment>
<gene>
    <name evidence="19" type="primary">COX2</name>
</gene>
<evidence type="ECO:0000259" key="17">
    <source>
        <dbReference type="PROSITE" id="PS50857"/>
    </source>
</evidence>
<comment type="subcellular location">
    <subcellularLocation>
        <location evidence="1">Membrane</location>
        <topology evidence="1">Multi-pass membrane protein</topology>
    </subcellularLocation>
    <subcellularLocation>
        <location evidence="15">Mitochondrion inner membrane</location>
        <topology evidence="15">Multi-pass membrane protein</topology>
    </subcellularLocation>
</comment>
<dbReference type="InterPro" id="IPR036257">
    <property type="entry name" value="Cyt_c_oxidase_su2_TM_sf"/>
</dbReference>
<keyword evidence="15" id="KW-0999">Mitochondrion inner membrane</keyword>
<name>A0A076JFL5_MYAAR</name>
<reference evidence="19" key="1">
    <citation type="submission" date="2014-04" db="EMBL/GenBank/DDBJ databases">
        <title>Sequencing, Annotation and Characterization of the Mitogenome of the Soft-shell clam Mya arenaria.</title>
        <authorList>
            <person name="Wilson J.J."/>
            <person name="Hefner M."/>
            <person name="Walker C.W."/>
            <person name="Page S.T."/>
        </authorList>
    </citation>
    <scope>NUCLEOTIDE SEQUENCE</scope>
</reference>
<dbReference type="GO" id="GO:0005507">
    <property type="term" value="F:copper ion binding"/>
    <property type="evidence" value="ECO:0007669"/>
    <property type="project" value="InterPro"/>
</dbReference>
<evidence type="ECO:0000256" key="12">
    <source>
        <dbReference type="ARBA" id="ARBA00023008"/>
    </source>
</evidence>
<keyword evidence="5 15" id="KW-0679">Respiratory chain</keyword>
<sequence>MVEWGQLGFSNVVTATGSYLVTYYDIVMGVVVVITVVVGGVILAYFSPLVNGKSSYRYGSECAWLEILWTVSPAGVLIFLSFFSLTNLYSMEMGETIDYQSKITAHQWYWEYEYFLPKSLFESTFMRWNFDLSDRVGNQWFVSKESENYEAENLGGEVSKEGENYEAENLGGEVSSSFLTKNWKSAHGMGPMLSSSSMKAALVFMHHTRFLMDDTETLESTTVSVNESYDWEISGDCSFPEVFGESQKWVEFLKAYGNGKSPTSSVDLWFQMGEKGEEDHSKVLSSLYGYEGFKVGSMNVDSYLDYKLEKDNDDKLAEKIYDTYCSKQADYEIMKEKSSGSSVGASLKGSSDVKAKYNFSSFNTLLEESLNLFTSRMGLSDQMFVLPSSKTTVLSVVTSDVMHSWGVPALGVKMDAVPGRMNSFPVMPMIPGFLQGQCYELCGVHHSAMPVNVFIFGSSEEYEDYLVHLSEYELWMK</sequence>
<feature type="domain" description="Cytochrome oxidase subunit II transmembrane region profile" evidence="18">
    <location>
        <begin position="1"/>
        <end position="95"/>
    </location>
</feature>
<dbReference type="Gene3D" id="1.10.287.90">
    <property type="match status" value="1"/>
</dbReference>
<evidence type="ECO:0000256" key="15">
    <source>
        <dbReference type="RuleBase" id="RU000457"/>
    </source>
</evidence>
<keyword evidence="13 15" id="KW-0472">Membrane</keyword>
<keyword evidence="8" id="KW-0460">Magnesium</keyword>
<evidence type="ECO:0000256" key="14">
    <source>
        <dbReference type="ARBA" id="ARBA00049512"/>
    </source>
</evidence>
<evidence type="ECO:0000256" key="2">
    <source>
        <dbReference type="ARBA" id="ARBA00007866"/>
    </source>
</evidence>
<dbReference type="GO" id="GO:0005743">
    <property type="term" value="C:mitochondrial inner membrane"/>
    <property type="evidence" value="ECO:0007669"/>
    <property type="project" value="UniProtKB-SubCell"/>
</dbReference>
<comment type="catalytic activity">
    <reaction evidence="14">
        <text>4 Fe(II)-[cytochrome c] + O2 + 8 H(+)(in) = 4 Fe(III)-[cytochrome c] + 2 H2O + 4 H(+)(out)</text>
        <dbReference type="Rhea" id="RHEA:11436"/>
        <dbReference type="Rhea" id="RHEA-COMP:10350"/>
        <dbReference type="Rhea" id="RHEA-COMP:14399"/>
        <dbReference type="ChEBI" id="CHEBI:15377"/>
        <dbReference type="ChEBI" id="CHEBI:15378"/>
        <dbReference type="ChEBI" id="CHEBI:15379"/>
        <dbReference type="ChEBI" id="CHEBI:29033"/>
        <dbReference type="ChEBI" id="CHEBI:29034"/>
        <dbReference type="EC" id="7.1.1.9"/>
    </reaction>
    <physiologicalReaction direction="left-to-right" evidence="14">
        <dbReference type="Rhea" id="RHEA:11437"/>
    </physiologicalReaction>
</comment>
<dbReference type="RefSeq" id="YP_009054301.1">
    <property type="nucleotide sequence ID" value="NC_024738.1"/>
</dbReference>
<dbReference type="InterPro" id="IPR008972">
    <property type="entry name" value="Cupredoxin"/>
</dbReference>
<keyword evidence="10 15" id="KW-0249">Electron transport</keyword>
<geneLocation type="mitochondrion" evidence="19"/>
<protein>
    <recommendedName>
        <fullName evidence="3 15">Cytochrome c oxidase subunit 2</fullName>
    </recommendedName>
</protein>
<feature type="transmembrane region" description="Helical" evidence="16">
    <location>
        <begin position="26"/>
        <end position="46"/>
    </location>
</feature>
<organism evidence="19">
    <name type="scientific">Mya arenaria</name>
    <name type="common">Soft-shell clam</name>
    <dbReference type="NCBI Taxonomy" id="6604"/>
    <lineage>
        <taxon>Eukaryota</taxon>
        <taxon>Metazoa</taxon>
        <taxon>Spiralia</taxon>
        <taxon>Lophotrochozoa</taxon>
        <taxon>Mollusca</taxon>
        <taxon>Bivalvia</taxon>
        <taxon>Autobranchia</taxon>
        <taxon>Heteroconchia</taxon>
        <taxon>Euheterodonta</taxon>
        <taxon>Imparidentia</taxon>
        <taxon>Neoheterodontei</taxon>
        <taxon>Myida</taxon>
        <taxon>Myoidea</taxon>
        <taxon>Myidae</taxon>
        <taxon>Mya</taxon>
    </lineage>
</organism>
<dbReference type="InterPro" id="IPR002429">
    <property type="entry name" value="CcO_II-like_C"/>
</dbReference>
<evidence type="ECO:0000256" key="11">
    <source>
        <dbReference type="ARBA" id="ARBA00022989"/>
    </source>
</evidence>
<dbReference type="PANTHER" id="PTHR22888:SF9">
    <property type="entry name" value="CYTOCHROME C OXIDASE SUBUNIT 2"/>
    <property type="match status" value="1"/>
</dbReference>
<dbReference type="AlphaFoldDB" id="A0A076JFL5"/>
<dbReference type="EMBL" id="KJ755996">
    <property type="protein sequence ID" value="AII72400.1"/>
    <property type="molecule type" value="Genomic_DNA"/>
</dbReference>
<keyword evidence="9" id="KW-1278">Translocase</keyword>
<dbReference type="Pfam" id="PF02790">
    <property type="entry name" value="COX2_TM"/>
    <property type="match status" value="1"/>
</dbReference>
<keyword evidence="11 16" id="KW-1133">Transmembrane helix</keyword>
<dbReference type="GeneID" id="20159506"/>
<evidence type="ECO:0000256" key="9">
    <source>
        <dbReference type="ARBA" id="ARBA00022967"/>
    </source>
</evidence>
<evidence type="ECO:0000256" key="8">
    <source>
        <dbReference type="ARBA" id="ARBA00022842"/>
    </source>
</evidence>
<dbReference type="InterPro" id="IPR001505">
    <property type="entry name" value="Copper_CuA"/>
</dbReference>
<keyword evidence="12 15" id="KW-0186">Copper</keyword>
<dbReference type="SUPFAM" id="SSF81464">
    <property type="entry name" value="Cytochrome c oxidase subunit II-like, transmembrane region"/>
    <property type="match status" value="1"/>
</dbReference>
<keyword evidence="6 15" id="KW-0812">Transmembrane</keyword>
<keyword evidence="4 15" id="KW-0813">Transport</keyword>
<dbReference type="Pfam" id="PF00116">
    <property type="entry name" value="COX2"/>
    <property type="match status" value="1"/>
</dbReference>
<evidence type="ECO:0000256" key="16">
    <source>
        <dbReference type="SAM" id="Phobius"/>
    </source>
</evidence>
<evidence type="ECO:0000256" key="6">
    <source>
        <dbReference type="ARBA" id="ARBA00022692"/>
    </source>
</evidence>
<evidence type="ECO:0000256" key="5">
    <source>
        <dbReference type="ARBA" id="ARBA00022660"/>
    </source>
</evidence>
<dbReference type="OrthoDB" id="539285at2759"/>
<evidence type="ECO:0000256" key="3">
    <source>
        <dbReference type="ARBA" id="ARBA00015946"/>
    </source>
</evidence>
<evidence type="ECO:0000256" key="7">
    <source>
        <dbReference type="ARBA" id="ARBA00022723"/>
    </source>
</evidence>
<comment type="cofactor">
    <cofactor evidence="15">
        <name>Cu cation</name>
        <dbReference type="ChEBI" id="CHEBI:23378"/>
    </cofactor>
    <text evidence="15">Binds a copper A center.</text>
</comment>
<evidence type="ECO:0000259" key="18">
    <source>
        <dbReference type="PROSITE" id="PS50999"/>
    </source>
</evidence>
<dbReference type="InterPro" id="IPR045187">
    <property type="entry name" value="CcO_II"/>
</dbReference>
<dbReference type="PRINTS" id="PR01166">
    <property type="entry name" value="CYCOXIDASEII"/>
</dbReference>
<feature type="transmembrane region" description="Helical" evidence="16">
    <location>
        <begin position="67"/>
        <end position="89"/>
    </location>
</feature>
<dbReference type="CTD" id="4513"/>
<accession>A0A076JFL5</accession>
<dbReference type="PROSITE" id="PS50857">
    <property type="entry name" value="COX2_CUA"/>
    <property type="match status" value="1"/>
</dbReference>
<dbReference type="PANTHER" id="PTHR22888">
    <property type="entry name" value="CYTOCHROME C OXIDASE, SUBUNIT II"/>
    <property type="match status" value="1"/>
</dbReference>